<accession>A0A081BUA8</accession>
<dbReference type="AlphaFoldDB" id="A0A081BUA8"/>
<evidence type="ECO:0000313" key="2">
    <source>
        <dbReference type="EMBL" id="GAK55913.1"/>
    </source>
</evidence>
<dbReference type="Proteomes" id="UP000030661">
    <property type="component" value="Unassembled WGS sequence"/>
</dbReference>
<keyword evidence="3" id="KW-1185">Reference proteome</keyword>
<feature type="coiled-coil region" evidence="1">
    <location>
        <begin position="28"/>
        <end position="55"/>
    </location>
</feature>
<proteinExistence type="predicted"/>
<dbReference type="EMBL" id="DF820464">
    <property type="protein sequence ID" value="GAK55913.1"/>
    <property type="molecule type" value="Genomic_DNA"/>
</dbReference>
<name>A0A081BUA8_VECG1</name>
<protein>
    <submittedName>
        <fullName evidence="2">Uncharacterized protein</fullName>
    </submittedName>
</protein>
<evidence type="ECO:0000313" key="3">
    <source>
        <dbReference type="Proteomes" id="UP000030661"/>
    </source>
</evidence>
<dbReference type="HOGENOM" id="CLU_188167_0_0_0"/>
<evidence type="ECO:0000256" key="1">
    <source>
        <dbReference type="SAM" id="Coils"/>
    </source>
</evidence>
<gene>
    <name evidence="2" type="ORF">U27_02874</name>
</gene>
<reference evidence="2" key="1">
    <citation type="journal article" date="2015" name="PeerJ">
        <title>First genomic representation of candidate bacterial phylum KSB3 points to enhanced environmental sensing as a trigger of wastewater bulking.</title>
        <authorList>
            <person name="Sekiguchi Y."/>
            <person name="Ohashi A."/>
            <person name="Parks D.H."/>
            <person name="Yamauchi T."/>
            <person name="Tyson G.W."/>
            <person name="Hugenholtz P."/>
        </authorList>
    </citation>
    <scope>NUCLEOTIDE SEQUENCE [LARGE SCALE GENOMIC DNA]</scope>
</reference>
<keyword evidence="1" id="KW-0175">Coiled coil</keyword>
<sequence length="81" mass="9241">MGPFEVAALGISGWIITRCFSTWTKAKQGGNAAKLQELERRIQELEAREPMKALQERVQTLEDIVVADDLDLKKKFRHLDT</sequence>
<dbReference type="STRING" id="1499967.U27_02874"/>
<organism evidence="2">
    <name type="scientific">Vecturithrix granuli</name>
    <dbReference type="NCBI Taxonomy" id="1499967"/>
    <lineage>
        <taxon>Bacteria</taxon>
        <taxon>Candidatus Moduliflexota</taxon>
        <taxon>Candidatus Vecturitrichia</taxon>
        <taxon>Candidatus Vecturitrichales</taxon>
        <taxon>Candidatus Vecturitrichaceae</taxon>
        <taxon>Candidatus Vecturithrix</taxon>
    </lineage>
</organism>